<keyword evidence="1" id="KW-0328">Glycosyltransferase</keyword>
<dbReference type="PANTHER" id="PTHR22916">
    <property type="entry name" value="GLYCOSYLTRANSFERASE"/>
    <property type="match status" value="1"/>
</dbReference>
<organism evidence="4 5">
    <name type="scientific">Streptococcus saliviloxodontae</name>
    <dbReference type="NCBI Taxonomy" id="1349416"/>
    <lineage>
        <taxon>Bacteria</taxon>
        <taxon>Bacillati</taxon>
        <taxon>Bacillota</taxon>
        <taxon>Bacilli</taxon>
        <taxon>Lactobacillales</taxon>
        <taxon>Streptococcaceae</taxon>
        <taxon>Streptococcus</taxon>
    </lineage>
</organism>
<dbReference type="Proteomes" id="UP000809081">
    <property type="component" value="Unassembled WGS sequence"/>
</dbReference>
<dbReference type="InterPro" id="IPR001173">
    <property type="entry name" value="Glyco_trans_2-like"/>
</dbReference>
<dbReference type="PANTHER" id="PTHR22916:SF51">
    <property type="entry name" value="GLYCOSYLTRANSFERASE EPSH-RELATED"/>
    <property type="match status" value="1"/>
</dbReference>
<gene>
    <name evidence="4" type="ORF">JOC31_000806</name>
</gene>
<accession>A0ABS2PL22</accession>
<evidence type="ECO:0000259" key="3">
    <source>
        <dbReference type="Pfam" id="PF00535"/>
    </source>
</evidence>
<dbReference type="InterPro" id="IPR029044">
    <property type="entry name" value="Nucleotide-diphossugar_trans"/>
</dbReference>
<dbReference type="CDD" id="cd00761">
    <property type="entry name" value="Glyco_tranf_GTA_type"/>
    <property type="match status" value="1"/>
</dbReference>
<dbReference type="EMBL" id="JAFBEI010000013">
    <property type="protein sequence ID" value="MBM7635987.1"/>
    <property type="molecule type" value="Genomic_DNA"/>
</dbReference>
<protein>
    <submittedName>
        <fullName evidence="4">Glycosyltransferase involved in cell wall biosynthesis</fullName>
    </submittedName>
</protein>
<evidence type="ECO:0000313" key="4">
    <source>
        <dbReference type="EMBL" id="MBM7635987.1"/>
    </source>
</evidence>
<evidence type="ECO:0000256" key="1">
    <source>
        <dbReference type="ARBA" id="ARBA00022676"/>
    </source>
</evidence>
<keyword evidence="5" id="KW-1185">Reference proteome</keyword>
<dbReference type="Pfam" id="PF00535">
    <property type="entry name" value="Glycos_transf_2"/>
    <property type="match status" value="1"/>
</dbReference>
<keyword evidence="2" id="KW-0808">Transferase</keyword>
<evidence type="ECO:0000256" key="2">
    <source>
        <dbReference type="ARBA" id="ARBA00022679"/>
    </source>
</evidence>
<feature type="domain" description="Glycosyltransferase 2-like" evidence="3">
    <location>
        <begin position="3"/>
        <end position="128"/>
    </location>
</feature>
<comment type="caution">
    <text evidence="4">The sequence shown here is derived from an EMBL/GenBank/DDBJ whole genome shotgun (WGS) entry which is preliminary data.</text>
</comment>
<dbReference type="RefSeq" id="WP_205016890.1">
    <property type="nucleotide sequence ID" value="NZ_JAFBEI010000013.1"/>
</dbReference>
<sequence>MISIIIPIYNVEQYLEQCLESIRNQTFSEFEVILVNDGSTDNSAKICEAYCRIDHRFRLFHKQNEGQGIARNFGISMANGQWLTFVDSDDYLDKNYLELLVKPTTMINSIDLVIGGYKKVDNEEQVFYKEIYPERTVSTQELSHKILGAIPDREDSIKGTVWNSLYKTDIISSNNITFQSERVFFSEDTLFNLDYLKYSKENYLVSSDAYCYRLNLSSTSTKFDGKKLQLINDYYHYVLNRFGEDDREAKIRVSKIYLVNLKRVIFQEKINPKNYHLRDILKNIREILSDNTVREVLSDYPINQLNNRKSQVIFQLCKYKQAMLLSYLIWNGIGRDKRYVKEKG</sequence>
<dbReference type="SUPFAM" id="SSF53448">
    <property type="entry name" value="Nucleotide-diphospho-sugar transferases"/>
    <property type="match status" value="1"/>
</dbReference>
<proteinExistence type="predicted"/>
<name>A0ABS2PL22_9STRE</name>
<evidence type="ECO:0000313" key="5">
    <source>
        <dbReference type="Proteomes" id="UP000809081"/>
    </source>
</evidence>
<dbReference type="Gene3D" id="3.90.550.10">
    <property type="entry name" value="Spore Coat Polysaccharide Biosynthesis Protein SpsA, Chain A"/>
    <property type="match status" value="1"/>
</dbReference>
<reference evidence="4 5" key="1">
    <citation type="submission" date="2021-01" db="EMBL/GenBank/DDBJ databases">
        <title>Genomic Encyclopedia of Type Strains, Phase IV (KMG-IV): sequencing the most valuable type-strain genomes for metagenomic binning, comparative biology and taxonomic classification.</title>
        <authorList>
            <person name="Goeker M."/>
        </authorList>
    </citation>
    <scope>NUCLEOTIDE SEQUENCE [LARGE SCALE GENOMIC DNA]</scope>
    <source>
        <strain evidence="4 5">DSM 27513</strain>
    </source>
</reference>